<comment type="caution">
    <text evidence="2">The sequence shown here is derived from an EMBL/GenBank/DDBJ whole genome shotgun (WGS) entry which is preliminary data.</text>
</comment>
<protein>
    <submittedName>
        <fullName evidence="2">Uncharacterized protein</fullName>
    </submittedName>
</protein>
<dbReference type="PANTHER" id="PTHR31511:SF12">
    <property type="entry name" value="RHO TERMINATION FACTOR N-TERMINAL DOMAIN-CONTAINING PROTEIN"/>
    <property type="match status" value="1"/>
</dbReference>
<sequence length="310" mass="35929">MDIPIGLPPALTPTRYEPPSPPPAATRTYTWREWGEWLVKDVPKDIKRKVTDAYRIFKNKVLSLYGKQPTVKSTLVSSAIKKNTAKWMIPGDEFKDPWVFLNSARSEVEKIVNDVEGAKKVYLVLTCELVKEDSKTKQKTYTTSHGRSNTHAITVNISGEYEKMREKVLESLAKFQKNGSNWRLHKVEKLEVSVTKYEPLKGKGYTTPLPEPLKGKNAIINMKNEDNQCFKWAVTRALNPVKRDACRVTKILKLQVEKYNWEDIEFPTKVKDIHKWEEKNNININVFGYDEETKKLYTLKLGEQEIQRKQ</sequence>
<keyword evidence="3" id="KW-1185">Reference proteome</keyword>
<proteinExistence type="predicted"/>
<feature type="region of interest" description="Disordered" evidence="1">
    <location>
        <begin position="1"/>
        <end position="25"/>
    </location>
</feature>
<gene>
    <name evidence="2" type="ORF">PACLA_8A075479</name>
</gene>
<dbReference type="PANTHER" id="PTHR31511">
    <property type="entry name" value="PROTEIN CBG23764"/>
    <property type="match status" value="1"/>
</dbReference>
<evidence type="ECO:0000313" key="3">
    <source>
        <dbReference type="Proteomes" id="UP001152795"/>
    </source>
</evidence>
<reference evidence="2" key="1">
    <citation type="submission" date="2020-04" db="EMBL/GenBank/DDBJ databases">
        <authorList>
            <person name="Alioto T."/>
            <person name="Alioto T."/>
            <person name="Gomez Garrido J."/>
        </authorList>
    </citation>
    <scope>NUCLEOTIDE SEQUENCE</scope>
    <source>
        <strain evidence="2">A484AB</strain>
    </source>
</reference>
<dbReference type="AlphaFoldDB" id="A0A6S7FYU7"/>
<dbReference type="EMBL" id="CACRXK020000545">
    <property type="protein sequence ID" value="CAB3982833.1"/>
    <property type="molecule type" value="Genomic_DNA"/>
</dbReference>
<dbReference type="OrthoDB" id="7615572at2759"/>
<evidence type="ECO:0000256" key="1">
    <source>
        <dbReference type="SAM" id="MobiDB-lite"/>
    </source>
</evidence>
<organism evidence="2 3">
    <name type="scientific">Paramuricea clavata</name>
    <name type="common">Red gorgonian</name>
    <name type="synonym">Violescent sea-whip</name>
    <dbReference type="NCBI Taxonomy" id="317549"/>
    <lineage>
        <taxon>Eukaryota</taxon>
        <taxon>Metazoa</taxon>
        <taxon>Cnidaria</taxon>
        <taxon>Anthozoa</taxon>
        <taxon>Octocorallia</taxon>
        <taxon>Malacalcyonacea</taxon>
        <taxon>Plexauridae</taxon>
        <taxon>Paramuricea</taxon>
    </lineage>
</organism>
<accession>A0A6S7FYU7</accession>
<feature type="compositionally biased region" description="Pro residues" evidence="1">
    <location>
        <begin position="1"/>
        <end position="24"/>
    </location>
</feature>
<dbReference type="Proteomes" id="UP001152795">
    <property type="component" value="Unassembled WGS sequence"/>
</dbReference>
<name>A0A6S7FYU7_PARCT</name>
<evidence type="ECO:0000313" key="2">
    <source>
        <dbReference type="EMBL" id="CAB3982833.1"/>
    </source>
</evidence>